<sequence>MADDALPSGESGASANGGASAVPPKRARHALPKEMQSRRSWWRRSKGVVVPPPTAEPVAAEEATEPDAEVADPAVAEVPEPAHLQVDEPEAVDAEAAVAADDIDEADVADTDADEAAGAADSEPEESQPEAAEPESDEVAEPEGDAAESDQLAEPEGDPAESDAAESDEPGPPALEVPALRRPRRMSPIGTAIAAGIVIVLVLGALAGYLGWQAYQVRLQDQQRELFLDAGRQAAVALTSLRYDSGDAGVAQLLELSTDKFHEDLTRRRDTFLEVLKQAQGVSTGEVTSAGLESFDGDRAQVLVAVNVLATVQATPEEQRRNWRMRLLLRETAPGEVKVSRVEYIS</sequence>
<name>A0A1X1QXH3_MYCFA</name>
<evidence type="ECO:0000256" key="1">
    <source>
        <dbReference type="ARBA" id="ARBA00004370"/>
    </source>
</evidence>
<evidence type="ECO:0000313" key="5">
    <source>
        <dbReference type="EMBL" id="ORU96092.1"/>
    </source>
</evidence>
<dbReference type="OrthoDB" id="4774723at2"/>
<gene>
    <name evidence="5" type="ORF">AWC04_00425</name>
</gene>
<dbReference type="AlphaFoldDB" id="A0A1X1QXH3"/>
<protein>
    <submittedName>
        <fullName evidence="5">Uncharacterized protein</fullName>
    </submittedName>
</protein>
<comment type="caution">
    <text evidence="5">The sequence shown here is derived from an EMBL/GenBank/DDBJ whole genome shotgun (WGS) entry which is preliminary data.</text>
</comment>
<keyword evidence="4" id="KW-0812">Transmembrane</keyword>
<keyword evidence="4" id="KW-1133">Transmembrane helix</keyword>
<dbReference type="RefSeq" id="WP_085100917.1">
    <property type="nucleotide sequence ID" value="NZ_AP022603.1"/>
</dbReference>
<dbReference type="STRING" id="1793.AWC04_00425"/>
<dbReference type="GO" id="GO:0016020">
    <property type="term" value="C:membrane"/>
    <property type="evidence" value="ECO:0007669"/>
    <property type="project" value="UniProtKB-SubCell"/>
</dbReference>
<evidence type="ECO:0000256" key="3">
    <source>
        <dbReference type="SAM" id="MobiDB-lite"/>
    </source>
</evidence>
<keyword evidence="6" id="KW-1185">Reference proteome</keyword>
<feature type="compositionally biased region" description="Low complexity" evidence="3">
    <location>
        <begin position="8"/>
        <end position="21"/>
    </location>
</feature>
<dbReference type="PANTHER" id="PTHR37042">
    <property type="entry name" value="OUTER MEMBRANE PROTEIN RV1973"/>
    <property type="match status" value="1"/>
</dbReference>
<evidence type="ECO:0000256" key="2">
    <source>
        <dbReference type="ARBA" id="ARBA00023136"/>
    </source>
</evidence>
<feature type="compositionally biased region" description="Low complexity" evidence="3">
    <location>
        <begin position="71"/>
        <end position="82"/>
    </location>
</feature>
<dbReference type="Proteomes" id="UP000193484">
    <property type="component" value="Unassembled WGS sequence"/>
</dbReference>
<evidence type="ECO:0000313" key="6">
    <source>
        <dbReference type="Proteomes" id="UP000193484"/>
    </source>
</evidence>
<organism evidence="5 6">
    <name type="scientific">Mycolicibacterium fallax</name>
    <name type="common">Mycobacterium fallax</name>
    <dbReference type="NCBI Taxonomy" id="1793"/>
    <lineage>
        <taxon>Bacteria</taxon>
        <taxon>Bacillati</taxon>
        <taxon>Actinomycetota</taxon>
        <taxon>Actinomycetes</taxon>
        <taxon>Mycobacteriales</taxon>
        <taxon>Mycobacteriaceae</taxon>
        <taxon>Mycolicibacterium</taxon>
    </lineage>
</organism>
<feature type="compositionally biased region" description="Acidic residues" evidence="3">
    <location>
        <begin position="122"/>
        <end position="169"/>
    </location>
</feature>
<feature type="compositionally biased region" description="Acidic residues" evidence="3">
    <location>
        <begin position="101"/>
        <end position="115"/>
    </location>
</feature>
<evidence type="ECO:0000256" key="4">
    <source>
        <dbReference type="SAM" id="Phobius"/>
    </source>
</evidence>
<comment type="subcellular location">
    <subcellularLocation>
        <location evidence="1">Membrane</location>
    </subcellularLocation>
</comment>
<reference evidence="5 6" key="1">
    <citation type="submission" date="2016-01" db="EMBL/GenBank/DDBJ databases">
        <title>The new phylogeny of the genus Mycobacterium.</title>
        <authorList>
            <person name="Tarcisio F."/>
            <person name="Conor M."/>
            <person name="Antonella G."/>
            <person name="Elisabetta G."/>
            <person name="Giulia F.S."/>
            <person name="Sara T."/>
            <person name="Anna F."/>
            <person name="Clotilde B."/>
            <person name="Roberto B."/>
            <person name="Veronica D.S."/>
            <person name="Fabio R."/>
            <person name="Monica P."/>
            <person name="Olivier J."/>
            <person name="Enrico T."/>
            <person name="Nicola S."/>
        </authorList>
    </citation>
    <scope>NUCLEOTIDE SEQUENCE [LARGE SCALE GENOMIC DNA]</scope>
    <source>
        <strain evidence="5 6">DSM 44179</strain>
    </source>
</reference>
<feature type="transmembrane region" description="Helical" evidence="4">
    <location>
        <begin position="189"/>
        <end position="212"/>
    </location>
</feature>
<feature type="region of interest" description="Disordered" evidence="3">
    <location>
        <begin position="1"/>
        <end position="180"/>
    </location>
</feature>
<dbReference type="PANTHER" id="PTHR37042:SF4">
    <property type="entry name" value="OUTER MEMBRANE PROTEIN RV1973"/>
    <property type="match status" value="1"/>
</dbReference>
<accession>A0A1X1QXH3</accession>
<keyword evidence="2 4" id="KW-0472">Membrane</keyword>
<dbReference type="EMBL" id="LQOJ01000078">
    <property type="protein sequence ID" value="ORU96092.1"/>
    <property type="molecule type" value="Genomic_DNA"/>
</dbReference>
<proteinExistence type="predicted"/>